<keyword evidence="2" id="KW-0378">Hydrolase</keyword>
<dbReference type="Pfam" id="PF01844">
    <property type="entry name" value="HNH"/>
    <property type="match status" value="1"/>
</dbReference>
<sequence>MPPKAQRPCRVPMCPGKTSDSHGYCSVHDSLAIGWSNPRRGTAEQRGYDWAWRKLAKAVLKRDRYLCQCQDCNGRRLPATEVDHRIPKFEGGTNDPSNLFAINENCHKFKTAAESARARSGCPPGA</sequence>
<reference evidence="2 3" key="1">
    <citation type="submission" date="2018-06" db="EMBL/GenBank/DDBJ databases">
        <title>Pseudomonas diversity within urban Lake Michigan freshwaters.</title>
        <authorList>
            <person name="Batrich M."/>
            <person name="Hatzopoulos T."/>
            <person name="Putonti C."/>
        </authorList>
    </citation>
    <scope>NUCLEOTIDE SEQUENCE [LARGE SCALE GENOMIC DNA]</scope>
    <source>
        <strain evidence="2 3">LBp-160603</strain>
    </source>
</reference>
<comment type="caution">
    <text evidence="2">The sequence shown here is derived from an EMBL/GenBank/DDBJ whole genome shotgun (WGS) entry which is preliminary data.</text>
</comment>
<dbReference type="GO" id="GO:0003676">
    <property type="term" value="F:nucleic acid binding"/>
    <property type="evidence" value="ECO:0007669"/>
    <property type="project" value="InterPro"/>
</dbReference>
<keyword evidence="2" id="KW-0255">Endonuclease</keyword>
<evidence type="ECO:0000313" key="2">
    <source>
        <dbReference type="EMBL" id="PYB84145.1"/>
    </source>
</evidence>
<dbReference type="RefSeq" id="WP_110698350.1">
    <property type="nucleotide sequence ID" value="NZ_QJRO01000003.1"/>
</dbReference>
<protein>
    <submittedName>
        <fullName evidence="2">Endonuclease</fullName>
    </submittedName>
</protein>
<keyword evidence="2" id="KW-0540">Nuclease</keyword>
<evidence type="ECO:0000259" key="1">
    <source>
        <dbReference type="SMART" id="SM00507"/>
    </source>
</evidence>
<name>A0A2V4I4K6_9PSED</name>
<dbReference type="Proteomes" id="UP000247620">
    <property type="component" value="Unassembled WGS sequence"/>
</dbReference>
<dbReference type="GO" id="GO:0008270">
    <property type="term" value="F:zinc ion binding"/>
    <property type="evidence" value="ECO:0007669"/>
    <property type="project" value="InterPro"/>
</dbReference>
<dbReference type="InterPro" id="IPR003615">
    <property type="entry name" value="HNH_nuc"/>
</dbReference>
<feature type="domain" description="HNH nuclease" evidence="1">
    <location>
        <begin position="54"/>
        <end position="108"/>
    </location>
</feature>
<organism evidence="2 3">
    <name type="scientific">Pseudomonas soli</name>
    <dbReference type="NCBI Taxonomy" id="1306993"/>
    <lineage>
        <taxon>Bacteria</taxon>
        <taxon>Pseudomonadati</taxon>
        <taxon>Pseudomonadota</taxon>
        <taxon>Gammaproteobacteria</taxon>
        <taxon>Pseudomonadales</taxon>
        <taxon>Pseudomonadaceae</taxon>
        <taxon>Pseudomonas</taxon>
    </lineage>
</organism>
<dbReference type="GO" id="GO:0004519">
    <property type="term" value="F:endonuclease activity"/>
    <property type="evidence" value="ECO:0007669"/>
    <property type="project" value="UniProtKB-KW"/>
</dbReference>
<dbReference type="AlphaFoldDB" id="A0A2V4I4K6"/>
<accession>A0A2V4I4K6</accession>
<dbReference type="Gene3D" id="1.10.30.50">
    <property type="match status" value="1"/>
</dbReference>
<dbReference type="CDD" id="cd00085">
    <property type="entry name" value="HNHc"/>
    <property type="match status" value="1"/>
</dbReference>
<dbReference type="EMBL" id="QJRO01000003">
    <property type="protein sequence ID" value="PYB84145.1"/>
    <property type="molecule type" value="Genomic_DNA"/>
</dbReference>
<gene>
    <name evidence="2" type="ORF">DMX07_06260</name>
</gene>
<evidence type="ECO:0000313" key="3">
    <source>
        <dbReference type="Proteomes" id="UP000247620"/>
    </source>
</evidence>
<dbReference type="SMART" id="SM00507">
    <property type="entry name" value="HNHc"/>
    <property type="match status" value="1"/>
</dbReference>
<dbReference type="InterPro" id="IPR002711">
    <property type="entry name" value="HNH"/>
</dbReference>
<proteinExistence type="predicted"/>